<evidence type="ECO:0000313" key="1">
    <source>
        <dbReference type="EMBL" id="MPM72973.1"/>
    </source>
</evidence>
<protein>
    <submittedName>
        <fullName evidence="1">Uncharacterized protein</fullName>
    </submittedName>
</protein>
<dbReference type="AlphaFoldDB" id="A0A645C904"/>
<name>A0A645C904_9ZZZZ</name>
<accession>A0A645C904</accession>
<proteinExistence type="predicted"/>
<reference evidence="1" key="1">
    <citation type="submission" date="2019-08" db="EMBL/GenBank/DDBJ databases">
        <authorList>
            <person name="Kucharzyk K."/>
            <person name="Murdoch R.W."/>
            <person name="Higgins S."/>
            <person name="Loffler F."/>
        </authorList>
    </citation>
    <scope>NUCLEOTIDE SEQUENCE</scope>
</reference>
<gene>
    <name evidence="1" type="ORF">SDC9_119949</name>
</gene>
<organism evidence="1">
    <name type="scientific">bioreactor metagenome</name>
    <dbReference type="NCBI Taxonomy" id="1076179"/>
    <lineage>
        <taxon>unclassified sequences</taxon>
        <taxon>metagenomes</taxon>
        <taxon>ecological metagenomes</taxon>
    </lineage>
</organism>
<sequence>MKVNELFRDESLSLLFKRHRHHASCGKAIQIFFTKTPDPLQLILSVDGILFPLIQFIKRNQEEAP</sequence>
<comment type="caution">
    <text evidence="1">The sequence shown here is derived from an EMBL/GenBank/DDBJ whole genome shotgun (WGS) entry which is preliminary data.</text>
</comment>
<dbReference type="EMBL" id="VSSQ01025073">
    <property type="protein sequence ID" value="MPM72973.1"/>
    <property type="molecule type" value="Genomic_DNA"/>
</dbReference>